<gene>
    <name evidence="1" type="ORF">A2625_04090</name>
</gene>
<organism evidence="1 2">
    <name type="scientific">candidate division WOR-1 bacterium RIFCSPHIGHO2_01_FULL_53_15</name>
    <dbReference type="NCBI Taxonomy" id="1802564"/>
    <lineage>
        <taxon>Bacteria</taxon>
        <taxon>Bacillati</taxon>
        <taxon>Saganbacteria</taxon>
    </lineage>
</organism>
<dbReference type="Proteomes" id="UP000178724">
    <property type="component" value="Unassembled WGS sequence"/>
</dbReference>
<evidence type="ECO:0000313" key="1">
    <source>
        <dbReference type="EMBL" id="OGB89329.1"/>
    </source>
</evidence>
<evidence type="ECO:0000313" key="2">
    <source>
        <dbReference type="Proteomes" id="UP000178724"/>
    </source>
</evidence>
<proteinExistence type="predicted"/>
<accession>A0A1F4Q0B9</accession>
<protein>
    <submittedName>
        <fullName evidence="1">Uncharacterized protein</fullName>
    </submittedName>
</protein>
<dbReference type="AlphaFoldDB" id="A0A1F4Q0B9"/>
<name>A0A1F4Q0B9_UNCSA</name>
<reference evidence="1 2" key="1">
    <citation type="journal article" date="2016" name="Nat. Commun.">
        <title>Thousands of microbial genomes shed light on interconnected biogeochemical processes in an aquifer system.</title>
        <authorList>
            <person name="Anantharaman K."/>
            <person name="Brown C.T."/>
            <person name="Hug L.A."/>
            <person name="Sharon I."/>
            <person name="Castelle C.J."/>
            <person name="Probst A.J."/>
            <person name="Thomas B.C."/>
            <person name="Singh A."/>
            <person name="Wilkins M.J."/>
            <person name="Karaoz U."/>
            <person name="Brodie E.L."/>
            <person name="Williams K.H."/>
            <person name="Hubbard S.S."/>
            <person name="Banfield J.F."/>
        </authorList>
    </citation>
    <scope>NUCLEOTIDE SEQUENCE [LARGE SCALE GENOMIC DNA]</scope>
</reference>
<sequence>MFGFCLNFAAPVYAQKKAEAGETLTKGEAIMMLSATDFMKQKIGELLSWTVGYDVTKVNRVKLTPTINYVKAVPRKMPPDGRTVLELVASVDDPAGLSNISGVRADLSSIGRLPNTTLVDNGLFGDQRAADGVYTLQTSVSRSVALGVKDIPVAVANKKGWLALAKTSLDVRKNPTVTEVRFSPERALADGKTLVTITAVIDNPGRPEDVESVTADLKSLGLSEREKLEKGSGNNWSLEFVPGSSISAGTYVVSVQAANTGGGLGVGSGAITVYK</sequence>
<dbReference type="EMBL" id="METM01000027">
    <property type="protein sequence ID" value="OGB89329.1"/>
    <property type="molecule type" value="Genomic_DNA"/>
</dbReference>
<comment type="caution">
    <text evidence="1">The sequence shown here is derived from an EMBL/GenBank/DDBJ whole genome shotgun (WGS) entry which is preliminary data.</text>
</comment>